<gene>
    <name evidence="2" type="ORF">MM415B05956_0005</name>
</gene>
<evidence type="ECO:0000256" key="1">
    <source>
        <dbReference type="SAM" id="Phobius"/>
    </source>
</evidence>
<keyword evidence="1" id="KW-0472">Membrane</keyword>
<accession>A0A6M3LYU7</accession>
<protein>
    <submittedName>
        <fullName evidence="2">Uncharacterized protein</fullName>
    </submittedName>
</protein>
<keyword evidence="1" id="KW-0812">Transmembrane</keyword>
<reference evidence="2" key="1">
    <citation type="submission" date="2020-03" db="EMBL/GenBank/DDBJ databases">
        <title>The deep terrestrial virosphere.</title>
        <authorList>
            <person name="Holmfeldt K."/>
            <person name="Nilsson E."/>
            <person name="Simone D."/>
            <person name="Lopez-Fernandez M."/>
            <person name="Wu X."/>
            <person name="de Brujin I."/>
            <person name="Lundin D."/>
            <person name="Andersson A."/>
            <person name="Bertilsson S."/>
            <person name="Dopson M."/>
        </authorList>
    </citation>
    <scope>NUCLEOTIDE SEQUENCE</scope>
    <source>
        <strain evidence="2">MM415B05956</strain>
    </source>
</reference>
<name>A0A6M3LYU7_9ZZZZ</name>
<feature type="transmembrane region" description="Helical" evidence="1">
    <location>
        <begin position="73"/>
        <end position="92"/>
    </location>
</feature>
<keyword evidence="1" id="KW-1133">Transmembrane helix</keyword>
<sequence>MNREAYEKDPLKAVLNMAYAQAMLGKGKERHADKKPFVEQISMSITKAIGLAYPLGQAWKKVDESQRMAKEAAVRELLGAIVYVAMGVIHLLDGEK</sequence>
<proteinExistence type="predicted"/>
<dbReference type="AlphaFoldDB" id="A0A6M3LYU7"/>
<organism evidence="2">
    <name type="scientific">viral metagenome</name>
    <dbReference type="NCBI Taxonomy" id="1070528"/>
    <lineage>
        <taxon>unclassified sequences</taxon>
        <taxon>metagenomes</taxon>
        <taxon>organismal metagenomes</taxon>
    </lineage>
</organism>
<dbReference type="EMBL" id="MT143525">
    <property type="protein sequence ID" value="QJA97788.1"/>
    <property type="molecule type" value="Genomic_DNA"/>
</dbReference>
<evidence type="ECO:0000313" key="2">
    <source>
        <dbReference type="EMBL" id="QJA97788.1"/>
    </source>
</evidence>